<dbReference type="NCBIfam" id="TIGR03534">
    <property type="entry name" value="RF_mod_PrmC"/>
    <property type="match status" value="1"/>
</dbReference>
<dbReference type="Pfam" id="PF17827">
    <property type="entry name" value="PrmC_N"/>
    <property type="match status" value="1"/>
</dbReference>
<evidence type="ECO:0000256" key="3">
    <source>
        <dbReference type="ARBA" id="ARBA00022691"/>
    </source>
</evidence>
<keyword evidence="6" id="KW-0689">Ribosomal protein</keyword>
<evidence type="ECO:0000256" key="1">
    <source>
        <dbReference type="ARBA" id="ARBA00022603"/>
    </source>
</evidence>
<keyword evidence="1 6" id="KW-0489">Methyltransferase</keyword>
<dbReference type="AlphaFoldDB" id="A0A1F6TH97"/>
<dbReference type="GO" id="GO:0036009">
    <property type="term" value="F:protein-glutamine N-methyltransferase activity"/>
    <property type="evidence" value="ECO:0007669"/>
    <property type="project" value="InterPro"/>
</dbReference>
<keyword evidence="2 6" id="KW-0808">Transferase</keyword>
<dbReference type="EMBL" id="MFSS01000024">
    <property type="protein sequence ID" value="OGI44456.1"/>
    <property type="molecule type" value="Genomic_DNA"/>
</dbReference>
<dbReference type="Pfam" id="PF05175">
    <property type="entry name" value="MTS"/>
    <property type="match status" value="1"/>
</dbReference>
<dbReference type="STRING" id="1817758.A2150_05370"/>
<accession>A0A1F6TH97</accession>
<evidence type="ECO:0000256" key="2">
    <source>
        <dbReference type="ARBA" id="ARBA00022679"/>
    </source>
</evidence>
<proteinExistence type="predicted"/>
<dbReference type="PANTHER" id="PTHR47806:SF1">
    <property type="entry name" value="RIBOSOMAL PROTEIN UL3 GLUTAMINE METHYLTRANSFERASE"/>
    <property type="match status" value="1"/>
</dbReference>
<feature type="domain" description="Release factor glutamine methyltransferase N-terminal" evidence="5">
    <location>
        <begin position="31"/>
        <end position="89"/>
    </location>
</feature>
<dbReference type="InterPro" id="IPR019874">
    <property type="entry name" value="RF_methyltr_PrmC"/>
</dbReference>
<sequence>MNSNLTPPRTVRDWVLSAERRFQAAGLYFGHGTDNARDEAAWLVCAALGIESAHLDAELERELTPAQHQKILDLVEARIATRKPLAYLLHEAWFAGLRFYVDERVLVPRSLLGEFIRERFQPWIDPQRVRVALDLCTGSGCIAVALARAFPEARIDAADISDAALAVARINIAAHGLDGRVRAILSDLFAGLGAERYDLIVTNPPYVDAADLASLPAEYRREPRLALAAGRQGLDVINRILAQAADRLTPGGILVAEVGNSRAALQAAFPGVAFTWLTDSQGDESVFLLGAEDLARHRPLFAAALNPR</sequence>
<feature type="domain" description="Methyltransferase small" evidence="4">
    <location>
        <begin position="128"/>
        <end position="210"/>
    </location>
</feature>
<name>A0A1F6TH97_9PROT</name>
<dbReference type="PIRSF" id="PIRSF037167">
    <property type="entry name" value="Mtase_YfcB_prd"/>
    <property type="match status" value="1"/>
</dbReference>
<dbReference type="GO" id="GO:0003676">
    <property type="term" value="F:nucleic acid binding"/>
    <property type="evidence" value="ECO:0007669"/>
    <property type="project" value="InterPro"/>
</dbReference>
<dbReference type="InterPro" id="IPR017127">
    <property type="entry name" value="Ribosome_uL3_MTase"/>
</dbReference>
<evidence type="ECO:0000313" key="7">
    <source>
        <dbReference type="Proteomes" id="UP000177925"/>
    </source>
</evidence>
<dbReference type="InterPro" id="IPR002052">
    <property type="entry name" value="DNA_methylase_N6_adenine_CS"/>
</dbReference>
<dbReference type="SUPFAM" id="SSF53335">
    <property type="entry name" value="S-adenosyl-L-methionine-dependent methyltransferases"/>
    <property type="match status" value="1"/>
</dbReference>
<dbReference type="Proteomes" id="UP000177925">
    <property type="component" value="Unassembled WGS sequence"/>
</dbReference>
<keyword evidence="6" id="KW-0687">Ribonucleoprotein</keyword>
<dbReference type="PROSITE" id="PS00092">
    <property type="entry name" value="N6_MTASE"/>
    <property type="match status" value="1"/>
</dbReference>
<evidence type="ECO:0000313" key="6">
    <source>
        <dbReference type="EMBL" id="OGI44456.1"/>
    </source>
</evidence>
<keyword evidence="3" id="KW-0949">S-adenosyl-L-methionine</keyword>
<evidence type="ECO:0000259" key="4">
    <source>
        <dbReference type="Pfam" id="PF05175"/>
    </source>
</evidence>
<protein>
    <submittedName>
        <fullName evidence="6">Ribosomal protein L3 N(5)-glutamine methyltransferase</fullName>
    </submittedName>
</protein>
<comment type="caution">
    <text evidence="6">The sequence shown here is derived from an EMBL/GenBank/DDBJ whole genome shotgun (WGS) entry which is preliminary data.</text>
</comment>
<reference evidence="6 7" key="1">
    <citation type="journal article" date="2016" name="Nat. Commun.">
        <title>Thousands of microbial genomes shed light on interconnected biogeochemical processes in an aquifer system.</title>
        <authorList>
            <person name="Anantharaman K."/>
            <person name="Brown C.T."/>
            <person name="Hug L.A."/>
            <person name="Sharon I."/>
            <person name="Castelle C.J."/>
            <person name="Probst A.J."/>
            <person name="Thomas B.C."/>
            <person name="Singh A."/>
            <person name="Wilkins M.J."/>
            <person name="Karaoz U."/>
            <person name="Brodie E.L."/>
            <person name="Williams K.H."/>
            <person name="Hubbard S.S."/>
            <person name="Banfield J.F."/>
        </authorList>
    </citation>
    <scope>NUCLEOTIDE SEQUENCE [LARGE SCALE GENOMIC DNA]</scope>
</reference>
<organism evidence="6 7">
    <name type="scientific">Candidatus Muproteobacteria bacterium RBG_16_64_11</name>
    <dbReference type="NCBI Taxonomy" id="1817758"/>
    <lineage>
        <taxon>Bacteria</taxon>
        <taxon>Pseudomonadati</taxon>
        <taxon>Pseudomonadota</taxon>
        <taxon>Candidatus Muproteobacteria</taxon>
    </lineage>
</organism>
<evidence type="ECO:0000259" key="5">
    <source>
        <dbReference type="Pfam" id="PF17827"/>
    </source>
</evidence>
<dbReference type="GO" id="GO:0005829">
    <property type="term" value="C:cytosol"/>
    <property type="evidence" value="ECO:0007669"/>
    <property type="project" value="TreeGrafter"/>
</dbReference>
<dbReference type="NCBIfam" id="TIGR03533">
    <property type="entry name" value="L3_gln_methyl"/>
    <property type="match status" value="1"/>
</dbReference>
<dbReference type="CDD" id="cd02440">
    <property type="entry name" value="AdoMet_MTases"/>
    <property type="match status" value="1"/>
</dbReference>
<dbReference type="GO" id="GO:0032259">
    <property type="term" value="P:methylation"/>
    <property type="evidence" value="ECO:0007669"/>
    <property type="project" value="UniProtKB-KW"/>
</dbReference>
<dbReference type="Gene3D" id="3.40.50.150">
    <property type="entry name" value="Vaccinia Virus protein VP39"/>
    <property type="match status" value="1"/>
</dbReference>
<dbReference type="InterPro" id="IPR040758">
    <property type="entry name" value="PrmC_N"/>
</dbReference>
<gene>
    <name evidence="6" type="ORF">A2150_05370</name>
</gene>
<dbReference type="Gene3D" id="1.10.8.10">
    <property type="entry name" value="DNA helicase RuvA subunit, C-terminal domain"/>
    <property type="match status" value="1"/>
</dbReference>
<dbReference type="GO" id="GO:0005840">
    <property type="term" value="C:ribosome"/>
    <property type="evidence" value="ECO:0007669"/>
    <property type="project" value="UniProtKB-KW"/>
</dbReference>
<dbReference type="NCBIfam" id="TIGR00536">
    <property type="entry name" value="hemK_fam"/>
    <property type="match status" value="1"/>
</dbReference>
<dbReference type="InterPro" id="IPR029063">
    <property type="entry name" value="SAM-dependent_MTases_sf"/>
</dbReference>
<dbReference type="InterPro" id="IPR004556">
    <property type="entry name" value="HemK-like"/>
</dbReference>
<dbReference type="InterPro" id="IPR007848">
    <property type="entry name" value="Small_mtfrase_dom"/>
</dbReference>
<dbReference type="PANTHER" id="PTHR47806">
    <property type="entry name" value="50S RIBOSOMAL PROTEIN L3 GLUTAMINE METHYLTRANSFERASE"/>
    <property type="match status" value="1"/>
</dbReference>